<dbReference type="AlphaFoldDB" id="A0A437LYB3"/>
<evidence type="ECO:0000313" key="2">
    <source>
        <dbReference type="EMBL" id="RVT90411.1"/>
    </source>
</evidence>
<feature type="region of interest" description="Disordered" evidence="1">
    <location>
        <begin position="1"/>
        <end position="31"/>
    </location>
</feature>
<feature type="compositionally biased region" description="Basic and acidic residues" evidence="1">
    <location>
        <begin position="1"/>
        <end position="10"/>
    </location>
</feature>
<dbReference type="RefSeq" id="WP_127745668.1">
    <property type="nucleotide sequence ID" value="NZ_SACN01000003.1"/>
</dbReference>
<dbReference type="Proteomes" id="UP000282971">
    <property type="component" value="Unassembled WGS sequence"/>
</dbReference>
<name>A0A437LYB3_9SPHN</name>
<comment type="caution">
    <text evidence="2">The sequence shown here is derived from an EMBL/GenBank/DDBJ whole genome shotgun (WGS) entry which is preliminary data.</text>
</comment>
<dbReference type="EMBL" id="SACN01000003">
    <property type="protein sequence ID" value="RVT90411.1"/>
    <property type="molecule type" value="Genomic_DNA"/>
</dbReference>
<protein>
    <submittedName>
        <fullName evidence="2">Uncharacterized protein</fullName>
    </submittedName>
</protein>
<organism evidence="2 3">
    <name type="scientific">Sphingomonas crocodyli</name>
    <dbReference type="NCBI Taxonomy" id="1979270"/>
    <lineage>
        <taxon>Bacteria</taxon>
        <taxon>Pseudomonadati</taxon>
        <taxon>Pseudomonadota</taxon>
        <taxon>Alphaproteobacteria</taxon>
        <taxon>Sphingomonadales</taxon>
        <taxon>Sphingomonadaceae</taxon>
        <taxon>Sphingomonas</taxon>
    </lineage>
</organism>
<evidence type="ECO:0000313" key="3">
    <source>
        <dbReference type="Proteomes" id="UP000282971"/>
    </source>
</evidence>
<reference evidence="2 3" key="1">
    <citation type="submission" date="2019-01" db="EMBL/GenBank/DDBJ databases">
        <authorList>
            <person name="Chen W.-M."/>
        </authorList>
    </citation>
    <scope>NUCLEOTIDE SEQUENCE [LARGE SCALE GENOMIC DNA]</scope>
    <source>
        <strain evidence="2 3">CCP-7</strain>
    </source>
</reference>
<sequence length="178" mass="18974">MTDDPGHRQDQLLYHRLRGDRAAKDSQGGGERLVLGEEGSELHGVGAGAAQLLLDAGPETEAGTRGAEGRALLDPDLGGGEVAKAGSIIRVLSAVIPEMTDRVPHRRGPERDRARARGILDLLDRGLVPADKIEVLRALEGEFVAVPEIGPDEEAPQDLVDLAAQVILRPEQGGRPRR</sequence>
<keyword evidence="3" id="KW-1185">Reference proteome</keyword>
<accession>A0A437LYB3</accession>
<evidence type="ECO:0000256" key="1">
    <source>
        <dbReference type="SAM" id="MobiDB-lite"/>
    </source>
</evidence>
<gene>
    <name evidence="2" type="ORF">EOD43_19310</name>
</gene>
<proteinExistence type="predicted"/>